<protein>
    <submittedName>
        <fullName evidence="3">RING-type domain-containing protein</fullName>
    </submittedName>
</protein>
<dbReference type="WBParaSite" id="ACAC_0000914201-mRNA-1">
    <property type="protein sequence ID" value="ACAC_0000914201-mRNA-1"/>
    <property type="gene ID" value="ACAC_0000914201"/>
</dbReference>
<evidence type="ECO:0000313" key="3">
    <source>
        <dbReference type="WBParaSite" id="ACAC_0000914201-mRNA-1"/>
    </source>
</evidence>
<sequence length="501" mass="54654">MLKLNLEAATYRAEPTRTLGTTRRPMLARRTARQPAGVGVNIGGGGPTAQPPTVGIATGPATLGLPPWSADISDVDEMFRMVNLTRHIPTLPHMPITAEMQRVSNQLFQPVANGTGLLPTLSSLRNVVTRNSEYAQPRSSTAGRQTSVATTLPQIVRPLRVVSIYPSTDSQVGTPDELEPFEELTEDDSSDVGAFVDDVDVTQEEHEDHRSEMTMAVSDHSVASHTVCEDSAATAAPSDSEFEFTFSACEDSETSSNPGDNEGGDSLPLTENKLSPFDRPLLKRDIWRALRSELTSEEFETFTNVLRREPSRDLDENEGDPVAELAGREQEQVKTDDNREAQSWLSLVYDVPPLQSFSVGGYWNDKRFLRQRKMNRESSISSGTESILDKADIVLAMIRDIGVVPPKGREYSSHALRLDGLEDALLVASQQLQSESDIVTAISTDTTIRSPHEIQDGAPALQPASSSQVSDGESSEDDDVSEQSVRPDEVEFLASDATSRA</sequence>
<name>A0A158PA80_ANGCA</name>
<keyword evidence="2" id="KW-1185">Reference proteome</keyword>
<dbReference type="Proteomes" id="UP000035642">
    <property type="component" value="Unassembled WGS sequence"/>
</dbReference>
<reference evidence="3" key="2">
    <citation type="submission" date="2016-04" db="UniProtKB">
        <authorList>
            <consortium name="WormBaseParasite"/>
        </authorList>
    </citation>
    <scope>IDENTIFICATION</scope>
</reference>
<reference evidence="2" key="1">
    <citation type="submission" date="2012-09" db="EMBL/GenBank/DDBJ databases">
        <authorList>
            <person name="Martin A.A."/>
        </authorList>
    </citation>
    <scope>NUCLEOTIDE SEQUENCE</scope>
</reference>
<feature type="region of interest" description="Disordered" evidence="1">
    <location>
        <begin position="452"/>
        <end position="501"/>
    </location>
</feature>
<evidence type="ECO:0000313" key="2">
    <source>
        <dbReference type="Proteomes" id="UP000035642"/>
    </source>
</evidence>
<dbReference type="AlphaFoldDB" id="A0A158PA80"/>
<evidence type="ECO:0000256" key="1">
    <source>
        <dbReference type="SAM" id="MobiDB-lite"/>
    </source>
</evidence>
<proteinExistence type="predicted"/>
<feature type="region of interest" description="Disordered" evidence="1">
    <location>
        <begin position="249"/>
        <end position="274"/>
    </location>
</feature>
<organism evidence="2 3">
    <name type="scientific">Angiostrongylus cantonensis</name>
    <name type="common">Rat lungworm</name>
    <dbReference type="NCBI Taxonomy" id="6313"/>
    <lineage>
        <taxon>Eukaryota</taxon>
        <taxon>Metazoa</taxon>
        <taxon>Ecdysozoa</taxon>
        <taxon>Nematoda</taxon>
        <taxon>Chromadorea</taxon>
        <taxon>Rhabditida</taxon>
        <taxon>Rhabditina</taxon>
        <taxon>Rhabditomorpha</taxon>
        <taxon>Strongyloidea</taxon>
        <taxon>Metastrongylidae</taxon>
        <taxon>Angiostrongylus</taxon>
    </lineage>
</organism>
<accession>A0A158PA80</accession>